<keyword evidence="2 4" id="KW-0479">Metal-binding</keyword>
<feature type="binding site" evidence="4">
    <location>
        <position position="73"/>
    </location>
    <ligand>
        <name>Zn(2+)</name>
        <dbReference type="ChEBI" id="CHEBI:29105"/>
    </ligand>
</feature>
<sequence>MHELGIMMNVVQTVENFARKNDLTQIETLVLQIGELSSVIPRYAKACYPAAVDGTMLQNTKLKMEILPGNCLCSDCRSVFNYLDNKGICPDCGSKEWDLLGGREFQIKEIIAC</sequence>
<evidence type="ECO:0000313" key="6">
    <source>
        <dbReference type="Proteomes" id="UP001205748"/>
    </source>
</evidence>
<evidence type="ECO:0000313" key="5">
    <source>
        <dbReference type="EMBL" id="MCR1897532.1"/>
    </source>
</evidence>
<keyword evidence="1 4" id="KW-0533">Nickel</keyword>
<gene>
    <name evidence="4" type="primary">hypA</name>
    <name evidence="5" type="ORF">NSA47_00820</name>
</gene>
<accession>A0AAE3HDS5</accession>
<keyword evidence="6" id="KW-1185">Reference proteome</keyword>
<dbReference type="PANTHER" id="PTHR34535">
    <property type="entry name" value="HYDROGENASE MATURATION FACTOR HYPA"/>
    <property type="match status" value="1"/>
</dbReference>
<evidence type="ECO:0000256" key="1">
    <source>
        <dbReference type="ARBA" id="ARBA00022596"/>
    </source>
</evidence>
<comment type="function">
    <text evidence="4">Involved in the maturation of [NiFe] hydrogenases. Required for nickel insertion into the metal center of the hydrogenase.</text>
</comment>
<protein>
    <recommendedName>
        <fullName evidence="4">Hydrogenase maturation factor HypA</fullName>
    </recommendedName>
</protein>
<dbReference type="Pfam" id="PF01155">
    <property type="entry name" value="HypA"/>
    <property type="match status" value="1"/>
</dbReference>
<comment type="similarity">
    <text evidence="4">Belongs to the HypA/HybF family.</text>
</comment>
<dbReference type="RefSeq" id="WP_257529238.1">
    <property type="nucleotide sequence ID" value="NZ_JANKAS010000001.1"/>
</dbReference>
<proteinExistence type="inferred from homology"/>
<dbReference type="EMBL" id="JANKAS010000001">
    <property type="protein sequence ID" value="MCR1897532.1"/>
    <property type="molecule type" value="Genomic_DNA"/>
</dbReference>
<dbReference type="GO" id="GO:0016151">
    <property type="term" value="F:nickel cation binding"/>
    <property type="evidence" value="ECO:0007669"/>
    <property type="project" value="UniProtKB-UniRule"/>
</dbReference>
<dbReference type="Gene3D" id="3.30.2320.80">
    <property type="match status" value="1"/>
</dbReference>
<dbReference type="Proteomes" id="UP001205748">
    <property type="component" value="Unassembled WGS sequence"/>
</dbReference>
<dbReference type="AlphaFoldDB" id="A0AAE3HDS5"/>
<dbReference type="HAMAP" id="MF_00213">
    <property type="entry name" value="HypA_HybF"/>
    <property type="match status" value="1"/>
</dbReference>
<name>A0AAE3HDS5_9FIRM</name>
<keyword evidence="3 4" id="KW-0862">Zinc</keyword>
<dbReference type="GO" id="GO:0051604">
    <property type="term" value="P:protein maturation"/>
    <property type="evidence" value="ECO:0007669"/>
    <property type="project" value="InterPro"/>
</dbReference>
<dbReference type="InterPro" id="IPR000688">
    <property type="entry name" value="HypA/HybF"/>
</dbReference>
<feature type="binding site" evidence="4">
    <location>
        <position position="76"/>
    </location>
    <ligand>
        <name>Zn(2+)</name>
        <dbReference type="ChEBI" id="CHEBI:29105"/>
    </ligand>
</feature>
<evidence type="ECO:0000256" key="4">
    <source>
        <dbReference type="HAMAP-Rule" id="MF_00213"/>
    </source>
</evidence>
<dbReference type="PIRSF" id="PIRSF004761">
    <property type="entry name" value="Hydrgn_mat_HypA"/>
    <property type="match status" value="1"/>
</dbReference>
<feature type="binding site" evidence="4">
    <location>
        <position position="2"/>
    </location>
    <ligand>
        <name>Ni(2+)</name>
        <dbReference type="ChEBI" id="CHEBI:49786"/>
    </ligand>
</feature>
<evidence type="ECO:0000256" key="3">
    <source>
        <dbReference type="ARBA" id="ARBA00022833"/>
    </source>
</evidence>
<organism evidence="5 6">
    <name type="scientific">Irregularibacter muris</name>
    <dbReference type="NCBI Taxonomy" id="1796619"/>
    <lineage>
        <taxon>Bacteria</taxon>
        <taxon>Bacillati</taxon>
        <taxon>Bacillota</taxon>
        <taxon>Clostridia</taxon>
        <taxon>Eubacteriales</taxon>
        <taxon>Eubacteriaceae</taxon>
        <taxon>Irregularibacter</taxon>
    </lineage>
</organism>
<reference evidence="5" key="1">
    <citation type="submission" date="2022-07" db="EMBL/GenBank/DDBJ databases">
        <title>Enhanced cultured diversity of the mouse gut microbiota enables custom-made synthetic communities.</title>
        <authorList>
            <person name="Afrizal A."/>
        </authorList>
    </citation>
    <scope>NUCLEOTIDE SEQUENCE</scope>
    <source>
        <strain evidence="5">DSM 28593</strain>
    </source>
</reference>
<feature type="binding site" evidence="4">
    <location>
        <position position="89"/>
    </location>
    <ligand>
        <name>Zn(2+)</name>
        <dbReference type="ChEBI" id="CHEBI:29105"/>
    </ligand>
</feature>
<comment type="caution">
    <text evidence="5">The sequence shown here is derived from an EMBL/GenBank/DDBJ whole genome shotgun (WGS) entry which is preliminary data.</text>
</comment>
<evidence type="ECO:0000256" key="2">
    <source>
        <dbReference type="ARBA" id="ARBA00022723"/>
    </source>
</evidence>
<dbReference type="PANTHER" id="PTHR34535:SF3">
    <property type="entry name" value="HYDROGENASE MATURATION FACTOR HYPA"/>
    <property type="match status" value="1"/>
</dbReference>
<feature type="binding site" evidence="4">
    <location>
        <position position="92"/>
    </location>
    <ligand>
        <name>Zn(2+)</name>
        <dbReference type="ChEBI" id="CHEBI:29105"/>
    </ligand>
</feature>
<dbReference type="GO" id="GO:0008270">
    <property type="term" value="F:zinc ion binding"/>
    <property type="evidence" value="ECO:0007669"/>
    <property type="project" value="UniProtKB-UniRule"/>
</dbReference>